<reference evidence="5" key="1">
    <citation type="submission" date="2017-11" db="EMBL/GenBank/DDBJ databases">
        <authorList>
            <person name="Zhu W."/>
        </authorList>
    </citation>
    <scope>NUCLEOTIDE SEQUENCE [LARGE SCALE GENOMIC DNA]</scope>
    <source>
        <strain evidence="5">CAU 1183</strain>
    </source>
</reference>
<dbReference type="RefSeq" id="WP_115773886.1">
    <property type="nucleotide sequence ID" value="NZ_PIOC01000019.1"/>
</dbReference>
<dbReference type="PANTHER" id="PTHR37813">
    <property type="entry name" value="FELS-2 PROPHAGE PROTEIN"/>
    <property type="match status" value="1"/>
</dbReference>
<evidence type="ECO:0000313" key="4">
    <source>
        <dbReference type="EMBL" id="RDW17638.1"/>
    </source>
</evidence>
<dbReference type="NCBIfam" id="TIGR01760">
    <property type="entry name" value="tape_meas_TP901"/>
    <property type="match status" value="1"/>
</dbReference>
<dbReference type="PANTHER" id="PTHR37813:SF1">
    <property type="entry name" value="FELS-2 PROPHAGE PROTEIN"/>
    <property type="match status" value="1"/>
</dbReference>
<dbReference type="AlphaFoldDB" id="A0A3D8PQW6"/>
<dbReference type="InterPro" id="IPR010090">
    <property type="entry name" value="Phage_tape_meas"/>
</dbReference>
<evidence type="ECO:0000256" key="1">
    <source>
        <dbReference type="ARBA" id="ARBA00022612"/>
    </source>
</evidence>
<dbReference type="SUPFAM" id="SSF57997">
    <property type="entry name" value="Tropomyosin"/>
    <property type="match status" value="1"/>
</dbReference>
<dbReference type="OrthoDB" id="28713at2"/>
<feature type="coiled-coil region" evidence="2">
    <location>
        <begin position="865"/>
        <end position="927"/>
    </location>
</feature>
<comment type="caution">
    <text evidence="4">The sequence shown here is derived from an EMBL/GenBank/DDBJ whole genome shotgun (WGS) entry which is preliminary data.</text>
</comment>
<name>A0A3D8PQW6_9BACI</name>
<evidence type="ECO:0000256" key="2">
    <source>
        <dbReference type="SAM" id="Coils"/>
    </source>
</evidence>
<feature type="coiled-coil region" evidence="2">
    <location>
        <begin position="59"/>
        <end position="128"/>
    </location>
</feature>
<accession>A0A3D8PQW6</accession>
<keyword evidence="1" id="KW-1188">Viral release from host cell</keyword>
<sequence>MAQKDIGTLRTRLSWEDDGANKSLEGFRRDLKGLRSEMTLAKSGGKEYTNSLKGMQQQSDILSRRFKTQEERVKELKKRYDESVKVKGADANATRDLQAQLNNANAEMNRTEGQLQRLNEEIRRMESPWTKLGDGMTKTGDALQTVGGHMTDFGKSYSMRVTAPIVAGGVAVFKAASDFESAFAGVAKTFSGTDEQLADLRVGIREMAKEIPASTTEIAAVAEAAGQLGIKAENIEDFTRVMIDLGNSTNMTAEVAATEFARFANIVGMSQDDFDKMGSSIVALGNSMATTEAEISSMAMRLAAQGSQVGMSEAQILALAATMSSLGIEAEAGGTAMTMVLKKIDKAVGEGGKSVAGFAEAAGVSSKEFSDAWTNDPIVALDMFVKGLAGSSEEGKNLTSILSDLGIKGIRESDTILRMAGASDLLSDAVNTSTTAWKENTALTDEAAQRYATTESQLKILWNRVKDMAITLGEALIPAVMDALDAAEPLIKKIEEGVQAFSDMTEEEQQTILKTIALVAAVGPASIVLGNMTTAIGGVLKVGGSFASMLGKAGGTGLLGRIGLMGMGGPVGLAVGGVALLAGGIYALNQASQENLEETTKSIEKRKEELDSLDATIGRYEELQRKNSLTTDEVLRYMDIMDELKEAKSEEAIQKLSDEQATLLEKSGLTNAEMEEFLGLNDQIVEKSPSTVQAISDQGNAYAEATDKVKELSRVERERLTQDTYMAITDEMDNQKRNLEEQKALQEEIKGLESEREVENQKIISHGNEIQIIDQNIAKLKQSMVGATQDERTEIAQKILQEESARSILEGQLEMHDGAISKIDKQIGKKQESLEKTNKELDLFDSLLDDYAQMILQESGIVSEKGKAVETLQKEQQEIDTARAKLKELFSTQQISSAEYQDQNKKLNEQQSKIDVAKGKLEEMNTVAGRTVYKDVNVKTNVDKTYETLSETIGKHVRVYTSTDGQYARIGDSVTKQVNIRTAGGRVLEQYASGTSNHPGGAFIAGEEGYEIGRLGNRWEMLNLGLYDRPAGYQVFPHDESKRILGALNSIPGYAAGARPNGETNRVVNQLNGQQSGQPIQVNVHPAPVIIDGYELTEIIFDYIDTKFQSSFGNQLTQSGVK</sequence>
<evidence type="ECO:0000259" key="3">
    <source>
        <dbReference type="Pfam" id="PF10145"/>
    </source>
</evidence>
<evidence type="ECO:0000313" key="5">
    <source>
        <dbReference type="Proteomes" id="UP000257143"/>
    </source>
</evidence>
<dbReference type="Gene3D" id="1.10.287.1490">
    <property type="match status" value="1"/>
</dbReference>
<organism evidence="4 5">
    <name type="scientific">Oceanobacillus arenosus</name>
    <dbReference type="NCBI Taxonomy" id="1229153"/>
    <lineage>
        <taxon>Bacteria</taxon>
        <taxon>Bacillati</taxon>
        <taxon>Bacillota</taxon>
        <taxon>Bacilli</taxon>
        <taxon>Bacillales</taxon>
        <taxon>Bacillaceae</taxon>
        <taxon>Oceanobacillus</taxon>
    </lineage>
</organism>
<gene>
    <name evidence="4" type="ORF">CWR48_14080</name>
</gene>
<keyword evidence="2" id="KW-0175">Coiled coil</keyword>
<dbReference type="EMBL" id="PIOC01000019">
    <property type="protein sequence ID" value="RDW17638.1"/>
    <property type="molecule type" value="Genomic_DNA"/>
</dbReference>
<dbReference type="Pfam" id="PF10145">
    <property type="entry name" value="PhageMin_Tail"/>
    <property type="match status" value="1"/>
</dbReference>
<protein>
    <submittedName>
        <fullName evidence="4">Phage tail tape measure protein</fullName>
    </submittedName>
</protein>
<keyword evidence="5" id="KW-1185">Reference proteome</keyword>
<feature type="coiled-coil region" evidence="2">
    <location>
        <begin position="589"/>
        <end position="623"/>
    </location>
</feature>
<feature type="coiled-coil region" evidence="2">
    <location>
        <begin position="725"/>
        <end position="762"/>
    </location>
</feature>
<feature type="domain" description="Phage tail tape measure protein" evidence="3">
    <location>
        <begin position="204"/>
        <end position="404"/>
    </location>
</feature>
<proteinExistence type="predicted"/>
<dbReference type="Proteomes" id="UP000257143">
    <property type="component" value="Unassembled WGS sequence"/>
</dbReference>